<dbReference type="GO" id="GO:0006096">
    <property type="term" value="P:glycolytic process"/>
    <property type="evidence" value="ECO:0007669"/>
    <property type="project" value="UniProtKB-KW"/>
</dbReference>
<dbReference type="NCBIfam" id="TIGR01258">
    <property type="entry name" value="pgm_1"/>
    <property type="match status" value="1"/>
</dbReference>
<protein>
    <recommendedName>
        <fullName evidence="8">Phosphoglycerate mutase</fullName>
        <ecNumber evidence="8">5.4.2.11</ecNumber>
    </recommendedName>
</protein>
<evidence type="ECO:0000256" key="4">
    <source>
        <dbReference type="ARBA" id="ARBA00023235"/>
    </source>
</evidence>
<reference evidence="9 10" key="3">
    <citation type="journal article" date="2016" name="Sci. Rep.">
        <title>Genome-wide diversity and gene expression profiling of Babesia microti isolates identify polymorphic genes that mediate host-pathogen interactions.</title>
        <authorList>
            <person name="Silva J.C."/>
            <person name="Cornillot E."/>
            <person name="McCracken C."/>
            <person name="Usmani-Brown S."/>
            <person name="Dwivedi A."/>
            <person name="Ifeonu O.O."/>
            <person name="Crabtree J."/>
            <person name="Gotia H.T."/>
            <person name="Virji A.Z."/>
            <person name="Reynes C."/>
            <person name="Colinge J."/>
            <person name="Kumar V."/>
            <person name="Lawres L."/>
            <person name="Pazzi J.E."/>
            <person name="Pablo J.V."/>
            <person name="Hung C."/>
            <person name="Brancato J."/>
            <person name="Kumari P."/>
            <person name="Orvis J."/>
            <person name="Tretina K."/>
            <person name="Chibucos M."/>
            <person name="Ott S."/>
            <person name="Sadzewicz L."/>
            <person name="Sengamalay N."/>
            <person name="Shetty A.C."/>
            <person name="Su Q."/>
            <person name="Tallon L."/>
            <person name="Fraser C.M."/>
            <person name="Frutos R."/>
            <person name="Molina D.M."/>
            <person name="Krause P.J."/>
            <person name="Ben Mamoun C."/>
        </authorList>
    </citation>
    <scope>NUCLEOTIDE SEQUENCE [LARGE SCALE GENOMIC DNA]</scope>
    <source>
        <strain evidence="9 10">RI</strain>
    </source>
</reference>
<feature type="site" description="Transition state stabilizer" evidence="7">
    <location>
        <position position="183"/>
    </location>
</feature>
<gene>
    <name evidence="9" type="ORF">BmR1_04g06010</name>
</gene>
<evidence type="ECO:0000256" key="5">
    <source>
        <dbReference type="PIRSR" id="PIRSR613078-1"/>
    </source>
</evidence>
<dbReference type="Gene3D" id="3.40.50.1240">
    <property type="entry name" value="Phosphoglycerate mutase-like"/>
    <property type="match status" value="1"/>
</dbReference>
<dbReference type="EC" id="5.4.2.11" evidence="8"/>
<dbReference type="SMART" id="SM00855">
    <property type="entry name" value="PGAM"/>
    <property type="match status" value="1"/>
</dbReference>
<comment type="catalytic activity">
    <reaction evidence="1 8">
        <text>(2R)-2-phosphoglycerate = (2R)-3-phosphoglycerate</text>
        <dbReference type="Rhea" id="RHEA:15901"/>
        <dbReference type="ChEBI" id="CHEBI:58272"/>
        <dbReference type="ChEBI" id="CHEBI:58289"/>
        <dbReference type="EC" id="5.4.2.11"/>
    </reaction>
</comment>
<dbReference type="SUPFAM" id="SSF53254">
    <property type="entry name" value="Phosphoglycerate mutase-like"/>
    <property type="match status" value="1"/>
</dbReference>
<evidence type="ECO:0000256" key="1">
    <source>
        <dbReference type="ARBA" id="ARBA00000380"/>
    </source>
</evidence>
<dbReference type="InterPro" id="IPR029033">
    <property type="entry name" value="His_PPase_superfam"/>
</dbReference>
<dbReference type="OrthoDB" id="354304at2759"/>
<dbReference type="InterPro" id="IPR005952">
    <property type="entry name" value="Phosphogly_mut1"/>
</dbReference>
<reference evidence="9 10" key="2">
    <citation type="journal article" date="2013" name="PLoS ONE">
        <title>Whole genome mapping and re-organization of the nuclear and mitochondrial genomes of Babesia microti isolates.</title>
        <authorList>
            <person name="Cornillot E."/>
            <person name="Dassouli A."/>
            <person name="Garg A."/>
            <person name="Pachikara N."/>
            <person name="Randazzo S."/>
            <person name="Depoix D."/>
            <person name="Carcy B."/>
            <person name="Delbecq S."/>
            <person name="Frutos R."/>
            <person name="Silva J.C."/>
            <person name="Sutton R."/>
            <person name="Krause P.J."/>
            <person name="Mamoun C.B."/>
        </authorList>
    </citation>
    <scope>NUCLEOTIDE SEQUENCE [LARGE SCALE GENOMIC DNA]</scope>
    <source>
        <strain evidence="9 10">RI</strain>
    </source>
</reference>
<keyword evidence="10" id="KW-1185">Reference proteome</keyword>
<reference evidence="9 10" key="1">
    <citation type="journal article" date="2012" name="Nucleic Acids Res.">
        <title>Sequencing of the smallest Apicomplexan genome from the human pathogen Babesia microti.</title>
        <authorList>
            <person name="Cornillot E."/>
            <person name="Hadj-Kaddour K."/>
            <person name="Dassouli A."/>
            <person name="Noel B."/>
            <person name="Ranwez V."/>
            <person name="Vacherie B."/>
            <person name="Augagneur Y."/>
            <person name="Bres V."/>
            <person name="Duclos A."/>
            <person name="Randazzo S."/>
            <person name="Carcy B."/>
            <person name="Debierre-Grockiego F."/>
            <person name="Delbecq S."/>
            <person name="Moubri-Menage K."/>
            <person name="Shams-Eldin H."/>
            <person name="Usmani-Brown S."/>
            <person name="Bringaud F."/>
            <person name="Wincker P."/>
            <person name="Vivares C.P."/>
            <person name="Schwarz R.T."/>
            <person name="Schetters T.P."/>
            <person name="Krause P.J."/>
            <person name="Gorenflot A."/>
            <person name="Berry V."/>
            <person name="Barbe V."/>
            <person name="Ben Mamoun C."/>
        </authorList>
    </citation>
    <scope>NUCLEOTIDE SEQUENCE [LARGE SCALE GENOMIC DNA]</scope>
    <source>
        <strain evidence="9 10">RI</strain>
    </source>
</reference>
<feature type="active site" description="Proton donor/acceptor" evidence="5">
    <location>
        <position position="88"/>
    </location>
</feature>
<dbReference type="PROSITE" id="PS00175">
    <property type="entry name" value="PG_MUTASE"/>
    <property type="match status" value="1"/>
</dbReference>
<dbReference type="CDD" id="cd07067">
    <property type="entry name" value="HP_PGM_like"/>
    <property type="match status" value="1"/>
</dbReference>
<comment type="similarity">
    <text evidence="2 8">Belongs to the phosphoglycerate mutase family. BPG-dependent PGAM subfamily.</text>
</comment>
<dbReference type="VEuPathDB" id="PiroplasmaDB:BmR1_04g06010"/>
<sequence length="248" mass="28345">MISKLVLLRHGESIWNAENKFCGWADQPLSKKGIEEAEFAAKCLLDENIMFDIVYTSVLDRAIKTADIVLKHTNQMDLPRFSSWRLNERHYGALQKLNKAETAAKYGDEQVKIWRRSYDIPPPPIDESSEFYPGKDPKYSEIPKEEIPVGESLKMTIDRVKPYWLCEILPKLNEGRNVLVVAHGNSLRGIVKILEDISETELLDLNIPTAAPLHYKLDNGKVLEKRYIMPETLLQEKILAVANQGKSK</sequence>
<feature type="binding site" evidence="6">
    <location>
        <position position="99"/>
    </location>
    <ligand>
        <name>substrate</name>
    </ligand>
</feature>
<feature type="binding site" evidence="6">
    <location>
        <begin position="184"/>
        <end position="185"/>
    </location>
    <ligand>
        <name>substrate</name>
    </ligand>
</feature>
<keyword evidence="3 8" id="KW-0324">Glycolysis</keyword>
<dbReference type="Proteomes" id="UP000002899">
    <property type="component" value="Chromosome IV"/>
</dbReference>
<dbReference type="Pfam" id="PF00300">
    <property type="entry name" value="His_Phos_1"/>
    <property type="match status" value="2"/>
</dbReference>
<evidence type="ECO:0000256" key="2">
    <source>
        <dbReference type="ARBA" id="ARBA00006717"/>
    </source>
</evidence>
<feature type="active site" description="Tele-phosphohistidine intermediate" evidence="5">
    <location>
        <position position="10"/>
    </location>
</feature>
<dbReference type="AlphaFoldDB" id="A0A1N6LXL8"/>
<feature type="binding site" evidence="6">
    <location>
        <begin position="9"/>
        <end position="16"/>
    </location>
    <ligand>
        <name>substrate</name>
    </ligand>
</feature>
<dbReference type="KEGG" id="bmic:BmR1_04g06010"/>
<dbReference type="PIRSF" id="PIRSF000709">
    <property type="entry name" value="6PFK_2-Ptase"/>
    <property type="match status" value="1"/>
</dbReference>
<name>A0A1N6LXL8_BABMR</name>
<evidence type="ECO:0000256" key="7">
    <source>
        <dbReference type="PIRSR" id="PIRSR613078-3"/>
    </source>
</evidence>
<feature type="binding site" evidence="6">
    <location>
        <begin position="115"/>
        <end position="116"/>
    </location>
    <ligand>
        <name>substrate</name>
    </ligand>
</feature>
<dbReference type="GeneID" id="24425847"/>
<dbReference type="HAMAP" id="MF_01039">
    <property type="entry name" value="PGAM_GpmA"/>
    <property type="match status" value="1"/>
</dbReference>
<dbReference type="InterPro" id="IPR001345">
    <property type="entry name" value="PG/BPGM_mutase_AS"/>
</dbReference>
<organism evidence="9 10">
    <name type="scientific">Babesia microti (strain RI)</name>
    <dbReference type="NCBI Taxonomy" id="1133968"/>
    <lineage>
        <taxon>Eukaryota</taxon>
        <taxon>Sar</taxon>
        <taxon>Alveolata</taxon>
        <taxon>Apicomplexa</taxon>
        <taxon>Aconoidasida</taxon>
        <taxon>Piroplasmida</taxon>
        <taxon>Babesiidae</taxon>
        <taxon>Babesia</taxon>
    </lineage>
</organism>
<accession>A0A1N6LXL8</accession>
<dbReference type="NCBIfam" id="NF010713">
    <property type="entry name" value="PRK14115.1"/>
    <property type="match status" value="1"/>
</dbReference>
<feature type="binding site" evidence="6">
    <location>
        <position position="61"/>
    </location>
    <ligand>
        <name>substrate</name>
    </ligand>
</feature>
<evidence type="ECO:0000256" key="8">
    <source>
        <dbReference type="RuleBase" id="RU004511"/>
    </source>
</evidence>
<evidence type="ECO:0000313" key="9">
    <source>
        <dbReference type="EMBL" id="SIO73611.1"/>
    </source>
</evidence>
<keyword evidence="4 8" id="KW-0413">Isomerase</keyword>
<dbReference type="FunFam" id="3.40.50.1240:FF:000003">
    <property type="entry name" value="2,3-bisphosphoglycerate-dependent phosphoglycerate mutase"/>
    <property type="match status" value="1"/>
</dbReference>
<dbReference type="InterPro" id="IPR013078">
    <property type="entry name" value="His_Pase_superF_clade-1"/>
</dbReference>
<dbReference type="RefSeq" id="XP_021337695.1">
    <property type="nucleotide sequence ID" value="XM_021482461.1"/>
</dbReference>
<proteinExistence type="inferred from homology"/>
<evidence type="ECO:0000313" key="10">
    <source>
        <dbReference type="Proteomes" id="UP000002899"/>
    </source>
</evidence>
<evidence type="ECO:0000256" key="3">
    <source>
        <dbReference type="ARBA" id="ARBA00023152"/>
    </source>
</evidence>
<dbReference type="GO" id="GO:0004619">
    <property type="term" value="F:phosphoglycerate mutase activity"/>
    <property type="evidence" value="ECO:0007669"/>
    <property type="project" value="UniProtKB-EC"/>
</dbReference>
<evidence type="ECO:0000256" key="6">
    <source>
        <dbReference type="PIRSR" id="PIRSR613078-2"/>
    </source>
</evidence>
<dbReference type="PANTHER" id="PTHR11931">
    <property type="entry name" value="PHOSPHOGLYCERATE MUTASE"/>
    <property type="match status" value="1"/>
</dbReference>
<dbReference type="EMBL" id="LN871599">
    <property type="protein sequence ID" value="SIO73611.1"/>
    <property type="molecule type" value="Genomic_DNA"/>
</dbReference>
<feature type="binding site" evidence="6">
    <location>
        <begin position="88"/>
        <end position="91"/>
    </location>
    <ligand>
        <name>substrate</name>
    </ligand>
</feature>